<dbReference type="RefSeq" id="XP_059601115.1">
    <property type="nucleotide sequence ID" value="XM_059748762.1"/>
</dbReference>
<organism evidence="1">
    <name type="scientific">Aspergillus niger</name>
    <dbReference type="NCBI Taxonomy" id="5061"/>
    <lineage>
        <taxon>Eukaryota</taxon>
        <taxon>Fungi</taxon>
        <taxon>Dikarya</taxon>
        <taxon>Ascomycota</taxon>
        <taxon>Pezizomycotina</taxon>
        <taxon>Eurotiomycetes</taxon>
        <taxon>Eurotiomycetidae</taxon>
        <taxon>Eurotiales</taxon>
        <taxon>Aspergillaceae</taxon>
        <taxon>Aspergillus</taxon>
        <taxon>Aspergillus subgen. Circumdati</taxon>
    </lineage>
</organism>
<name>A0AAJ8DYU2_ASPNG</name>
<evidence type="ECO:0000313" key="1">
    <source>
        <dbReference type="RefSeq" id="XP_059601115.1"/>
    </source>
</evidence>
<reference evidence="1" key="1">
    <citation type="submission" date="2025-02" db="EMBL/GenBank/DDBJ databases">
        <authorList>
            <consortium name="NCBI Genome Project"/>
        </authorList>
    </citation>
    <scope>NUCLEOTIDE SEQUENCE</scope>
</reference>
<sequence>MAKLLPEDAAALEKQLDESSGFGIWIFLEKNNAYYGVLAVRTARLSDCWRYSIGPNYIDYGVPVVVITGKMIIQIRLGNLSLLIITGSFSEFAVLLIESESDIWGRARHILGISISFRFGVRSTVWPVLYNPWLHVW</sequence>
<dbReference type="GeneID" id="84591556"/>
<gene>
    <name evidence="1" type="ORF">An08g00060</name>
</gene>
<dbReference type="AlphaFoldDB" id="A0AAJ8DYU2"/>
<proteinExistence type="predicted"/>
<protein>
    <submittedName>
        <fullName evidence="1">Uncharacterized protein</fullName>
    </submittedName>
</protein>
<accession>A0AAJ8DYU2</accession>
<reference evidence="1" key="2">
    <citation type="submission" date="2025-08" db="UniProtKB">
        <authorList>
            <consortium name="RefSeq"/>
        </authorList>
    </citation>
    <scope>IDENTIFICATION</scope>
</reference>
<dbReference type="KEGG" id="ang:An08g00060"/>
<dbReference type="VEuPathDB" id="FungiDB:An08g00060"/>